<evidence type="ECO:0008006" key="3">
    <source>
        <dbReference type="Google" id="ProtNLM"/>
    </source>
</evidence>
<dbReference type="KEGG" id="tmk:QGN29_14320"/>
<proteinExistence type="predicted"/>
<evidence type="ECO:0000313" key="2">
    <source>
        <dbReference type="Proteomes" id="UP001268683"/>
    </source>
</evidence>
<name>A0AA52HAL4_9PROT</name>
<dbReference type="AlphaFoldDB" id="A0AA52HAL4"/>
<dbReference type="SUPFAM" id="SSF46785">
    <property type="entry name" value="Winged helix' DNA-binding domain"/>
    <property type="match status" value="1"/>
</dbReference>
<organism evidence="1 2">
    <name type="scientific">Temperatibacter marinus</name>
    <dbReference type="NCBI Taxonomy" id="1456591"/>
    <lineage>
        <taxon>Bacteria</taxon>
        <taxon>Pseudomonadati</taxon>
        <taxon>Pseudomonadota</taxon>
        <taxon>Alphaproteobacteria</taxon>
        <taxon>Kordiimonadales</taxon>
        <taxon>Temperatibacteraceae</taxon>
        <taxon>Temperatibacter</taxon>
    </lineage>
</organism>
<accession>A0AA52HAL4</accession>
<dbReference type="Proteomes" id="UP001268683">
    <property type="component" value="Chromosome"/>
</dbReference>
<gene>
    <name evidence="1" type="ORF">QGN29_14320</name>
</gene>
<sequence length="253" mass="29877">MTISNNKKHEIYIMMVLCHLKVSGWSSQDLIQLLCGFNSRQMAHRLLSNMEKQGLIRRHQFSLDDGRRKTIWSLSPHGLGMALQPDEDLSAYKLFKPAKFHFGTYDHEVMLREVQIHCDTFGWADFHYENTMKIKGQKKPDALVTDKKGQIICIECERSTKSHIRYQQLTYQHILKLNKGVYHKVLYITPDDAFNRRLQQIMMGIESVKHNQRLINIRDEHRKPFTFITMTKFREYAENARADKQENSVRNAH</sequence>
<dbReference type="InterPro" id="IPR036390">
    <property type="entry name" value="WH_DNA-bd_sf"/>
</dbReference>
<evidence type="ECO:0000313" key="1">
    <source>
        <dbReference type="EMBL" id="WND02723.1"/>
    </source>
</evidence>
<protein>
    <recommendedName>
        <fullName evidence="3">Replication-relaxation</fullName>
    </recommendedName>
</protein>
<dbReference type="EMBL" id="CP123872">
    <property type="protein sequence ID" value="WND02723.1"/>
    <property type="molecule type" value="Genomic_DNA"/>
</dbReference>
<keyword evidence="2" id="KW-1185">Reference proteome</keyword>
<dbReference type="RefSeq" id="WP_310798561.1">
    <property type="nucleotide sequence ID" value="NZ_CP123872.1"/>
</dbReference>
<reference evidence="1" key="1">
    <citation type="submission" date="2023-04" db="EMBL/GenBank/DDBJ databases">
        <title>Complete genome sequence of Temperatibacter marinus.</title>
        <authorList>
            <person name="Rong J.-C."/>
            <person name="Yi M.-L."/>
            <person name="Zhao Q."/>
        </authorList>
    </citation>
    <scope>NUCLEOTIDE SEQUENCE</scope>
    <source>
        <strain evidence="1">NBRC 110045</strain>
    </source>
</reference>